<evidence type="ECO:0000313" key="6">
    <source>
        <dbReference type="Proteomes" id="UP001516061"/>
    </source>
</evidence>
<evidence type="ECO:0000259" key="4">
    <source>
        <dbReference type="SMART" id="SM00903"/>
    </source>
</evidence>
<protein>
    <submittedName>
        <fullName evidence="5">Flavin reductase (DIM6/NTAB) family NADH-FMN oxidoreductase RutF</fullName>
    </submittedName>
</protein>
<dbReference type="InterPro" id="IPR012349">
    <property type="entry name" value="Split_barrel_FMN-bd"/>
</dbReference>
<evidence type="ECO:0000256" key="3">
    <source>
        <dbReference type="ARBA" id="ARBA00038054"/>
    </source>
</evidence>
<reference evidence="5 6" key="1">
    <citation type="submission" date="2020-05" db="EMBL/GenBank/DDBJ databases">
        <title>Genomic Encyclopedia of Type Strains, Phase IV (KMG-V): Genome sequencing to study the core and pangenomes of soil and plant-associated prokaryotes.</title>
        <authorList>
            <person name="Whitman W."/>
        </authorList>
    </citation>
    <scope>NUCLEOTIDE SEQUENCE [LARGE SCALE GENOMIC DNA]</scope>
    <source>
        <strain evidence="5 6">C29</strain>
    </source>
</reference>
<keyword evidence="2" id="KW-0285">Flavoprotein</keyword>
<dbReference type="InterPro" id="IPR002563">
    <property type="entry name" value="Flavin_Rdtase-like_dom"/>
</dbReference>
<dbReference type="RefSeq" id="WP_173804155.1">
    <property type="nucleotide sequence ID" value="NZ_JABSNM010000003.1"/>
</dbReference>
<comment type="similarity">
    <text evidence="3">Belongs to the flavoredoxin family.</text>
</comment>
<gene>
    <name evidence="5" type="ORF">HNQ01_000876</name>
</gene>
<dbReference type="PANTHER" id="PTHR43567">
    <property type="entry name" value="FLAVOREDOXIN-RELATED-RELATED"/>
    <property type="match status" value="1"/>
</dbReference>
<comment type="cofactor">
    <cofactor evidence="1">
        <name>FMN</name>
        <dbReference type="ChEBI" id="CHEBI:58210"/>
    </cofactor>
</comment>
<dbReference type="InterPro" id="IPR052174">
    <property type="entry name" value="Flavoredoxin"/>
</dbReference>
<dbReference type="Gene3D" id="2.30.110.10">
    <property type="entry name" value="Electron Transport, Fmn-binding Protein, Chain A"/>
    <property type="match status" value="1"/>
</dbReference>
<accession>A0ABX2FYR5</accession>
<comment type="caution">
    <text evidence="5">The sequence shown here is derived from an EMBL/GenBank/DDBJ whole genome shotgun (WGS) entry which is preliminary data.</text>
</comment>
<evidence type="ECO:0000256" key="1">
    <source>
        <dbReference type="ARBA" id="ARBA00001917"/>
    </source>
</evidence>
<dbReference type="EMBL" id="JABSNM010000003">
    <property type="protein sequence ID" value="NRT55166.1"/>
    <property type="molecule type" value="Genomic_DNA"/>
</dbReference>
<proteinExistence type="inferred from homology"/>
<organism evidence="5 6">
    <name type="scientific">Sphaerotilus uruguayifluvii</name>
    <dbReference type="NCBI Taxonomy" id="2735897"/>
    <lineage>
        <taxon>Bacteria</taxon>
        <taxon>Pseudomonadati</taxon>
        <taxon>Pseudomonadota</taxon>
        <taxon>Betaproteobacteria</taxon>
        <taxon>Burkholderiales</taxon>
        <taxon>Sphaerotilaceae</taxon>
        <taxon>Sphaerotilus</taxon>
    </lineage>
</organism>
<keyword evidence="6" id="KW-1185">Reference proteome</keyword>
<dbReference type="SMART" id="SM00903">
    <property type="entry name" value="Flavin_Reduct"/>
    <property type="match status" value="1"/>
</dbReference>
<dbReference type="Proteomes" id="UP001516061">
    <property type="component" value="Unassembled WGS sequence"/>
</dbReference>
<dbReference type="Pfam" id="PF01613">
    <property type="entry name" value="Flavin_Reduct"/>
    <property type="match status" value="1"/>
</dbReference>
<evidence type="ECO:0000256" key="2">
    <source>
        <dbReference type="ARBA" id="ARBA00022630"/>
    </source>
</evidence>
<evidence type="ECO:0000313" key="5">
    <source>
        <dbReference type="EMBL" id="NRT55166.1"/>
    </source>
</evidence>
<dbReference type="PANTHER" id="PTHR43567:SF1">
    <property type="entry name" value="FLAVOREDOXIN"/>
    <property type="match status" value="1"/>
</dbReference>
<feature type="domain" description="Flavin reductase like" evidence="4">
    <location>
        <begin position="16"/>
        <end position="163"/>
    </location>
</feature>
<name>A0ABX2FYR5_9BURK</name>
<dbReference type="SUPFAM" id="SSF50475">
    <property type="entry name" value="FMN-binding split barrel"/>
    <property type="match status" value="1"/>
</dbReference>
<sequence>MSSAPLLPVPLDRAYRLLNHGPVTLVSSAHAGRDDVMAAAWAMPLDFMPPKVVVVIDRSTFTRELVEASGEFVLNIPSSAQAAAVLTAGSDSGREQADKIGACGFERLAATQVGAPRIAGCLAWLECRVLPDAENQRRHDLFIAEVVAAQADARAFRDGRWHVDDTPGSTVPRTLHYVAGGAFLETGRAIEVSHRAMSA</sequence>